<gene>
    <name evidence="2" type="ORF">GCM10007173_17200</name>
</gene>
<feature type="transmembrane region" description="Helical" evidence="1">
    <location>
        <begin position="20"/>
        <end position="43"/>
    </location>
</feature>
<feature type="transmembrane region" description="Helical" evidence="1">
    <location>
        <begin position="49"/>
        <end position="67"/>
    </location>
</feature>
<name>A0ABQ2DKT5_9MICC</name>
<dbReference type="RefSeq" id="WP_188685087.1">
    <property type="nucleotide sequence ID" value="NZ_BMKX01000003.1"/>
</dbReference>
<keyword evidence="1" id="KW-0812">Transmembrane</keyword>
<protein>
    <recommendedName>
        <fullName evidence="4">DUF3099 domain-containing protein</fullName>
    </recommendedName>
</protein>
<organism evidence="2 3">
    <name type="scientific">Glutamicibacter ardleyensis</name>
    <dbReference type="NCBI Taxonomy" id="225894"/>
    <lineage>
        <taxon>Bacteria</taxon>
        <taxon>Bacillati</taxon>
        <taxon>Actinomycetota</taxon>
        <taxon>Actinomycetes</taxon>
        <taxon>Micrococcales</taxon>
        <taxon>Micrococcaceae</taxon>
        <taxon>Glutamicibacter</taxon>
    </lineage>
</organism>
<evidence type="ECO:0008006" key="4">
    <source>
        <dbReference type="Google" id="ProtNLM"/>
    </source>
</evidence>
<keyword evidence="1" id="KW-1133">Transmembrane helix</keyword>
<evidence type="ECO:0000313" key="3">
    <source>
        <dbReference type="Proteomes" id="UP000606115"/>
    </source>
</evidence>
<keyword evidence="3" id="KW-1185">Reference proteome</keyword>
<evidence type="ECO:0000313" key="2">
    <source>
        <dbReference type="EMBL" id="GGJ59012.1"/>
    </source>
</evidence>
<evidence type="ECO:0000256" key="1">
    <source>
        <dbReference type="SAM" id="Phobius"/>
    </source>
</evidence>
<dbReference type="Proteomes" id="UP000606115">
    <property type="component" value="Unassembled WGS sequence"/>
</dbReference>
<reference evidence="3" key="1">
    <citation type="journal article" date="2019" name="Int. J. Syst. Evol. Microbiol.">
        <title>The Global Catalogue of Microorganisms (GCM) 10K type strain sequencing project: providing services to taxonomists for standard genome sequencing and annotation.</title>
        <authorList>
            <consortium name="The Broad Institute Genomics Platform"/>
            <consortium name="The Broad Institute Genome Sequencing Center for Infectious Disease"/>
            <person name="Wu L."/>
            <person name="Ma J."/>
        </authorList>
    </citation>
    <scope>NUCLEOTIDE SEQUENCE [LARGE SCALE GENOMIC DNA]</scope>
    <source>
        <strain evidence="3">CGMCC 1.3685</strain>
    </source>
</reference>
<sequence length="79" mass="9454">MSENYIKAEIVQPHWEPEKWFAKIFAAFFGVAFRTLIVWWFFAAWFPEIGLTFWQLVLPVYAIRTLLGNTPFTPRMLKK</sequence>
<dbReference type="GeneID" id="303304090"/>
<accession>A0ABQ2DKT5</accession>
<proteinExistence type="predicted"/>
<keyword evidence="1" id="KW-0472">Membrane</keyword>
<comment type="caution">
    <text evidence="2">The sequence shown here is derived from an EMBL/GenBank/DDBJ whole genome shotgun (WGS) entry which is preliminary data.</text>
</comment>
<dbReference type="EMBL" id="BMKX01000003">
    <property type="protein sequence ID" value="GGJ59012.1"/>
    <property type="molecule type" value="Genomic_DNA"/>
</dbReference>